<organism evidence="5 6">
    <name type="scientific">Nocardioides dokdonensis FR1436</name>
    <dbReference type="NCBI Taxonomy" id="1300347"/>
    <lineage>
        <taxon>Bacteria</taxon>
        <taxon>Bacillati</taxon>
        <taxon>Actinomycetota</taxon>
        <taxon>Actinomycetes</taxon>
        <taxon>Propionibacteriales</taxon>
        <taxon>Nocardioidaceae</taxon>
        <taxon>Nocardioides</taxon>
    </lineage>
</organism>
<dbReference type="GO" id="GO:0004106">
    <property type="term" value="F:chorismate mutase activity"/>
    <property type="evidence" value="ECO:0007669"/>
    <property type="project" value="InterPro"/>
</dbReference>
<dbReference type="PANTHER" id="PTHR43877">
    <property type="entry name" value="AMINOALKYLPHOSPHONATE N-ACETYLTRANSFERASE-RELATED-RELATED"/>
    <property type="match status" value="1"/>
</dbReference>
<protein>
    <submittedName>
        <fullName evidence="5">Putative acetyltransferase</fullName>
    </submittedName>
</protein>
<dbReference type="InterPro" id="IPR050832">
    <property type="entry name" value="Bact_Acetyltransf"/>
</dbReference>
<dbReference type="PROSITE" id="PS51168">
    <property type="entry name" value="CHORISMATE_MUT_2"/>
    <property type="match status" value="1"/>
</dbReference>
<evidence type="ECO:0000256" key="1">
    <source>
        <dbReference type="ARBA" id="ARBA00022679"/>
    </source>
</evidence>
<dbReference type="PATRIC" id="fig|1300347.3.peg.2739"/>
<evidence type="ECO:0000313" key="6">
    <source>
        <dbReference type="Proteomes" id="UP000077868"/>
    </source>
</evidence>
<dbReference type="SUPFAM" id="SSF55729">
    <property type="entry name" value="Acyl-CoA N-acyltransferases (Nat)"/>
    <property type="match status" value="1"/>
</dbReference>
<keyword evidence="6" id="KW-1185">Reference proteome</keyword>
<accession>A0A1A9GNC2</accession>
<feature type="domain" description="Chorismate mutase" evidence="3">
    <location>
        <begin position="153"/>
        <end position="237"/>
    </location>
</feature>
<reference evidence="5 6" key="1">
    <citation type="submission" date="2016-03" db="EMBL/GenBank/DDBJ databases">
        <title>Complete genome sequence of a soil Actinobacterium, Nocardioides dokdonensis FR1436.</title>
        <authorList>
            <person name="Kwon S.-K."/>
            <person name="Kim K."/>
            <person name="Kim J.F."/>
        </authorList>
    </citation>
    <scope>NUCLEOTIDE SEQUENCE [LARGE SCALE GENOMIC DNA]</scope>
    <source>
        <strain evidence="5 6">FR1436</strain>
    </source>
</reference>
<dbReference type="GO" id="GO:0046417">
    <property type="term" value="P:chorismate metabolic process"/>
    <property type="evidence" value="ECO:0007669"/>
    <property type="project" value="InterPro"/>
</dbReference>
<dbReference type="InterPro" id="IPR016181">
    <property type="entry name" value="Acyl_CoA_acyltransferase"/>
</dbReference>
<dbReference type="Gene3D" id="1.20.59.10">
    <property type="entry name" value="Chorismate mutase"/>
    <property type="match status" value="1"/>
</dbReference>
<name>A0A1A9GNC2_9ACTN</name>
<feature type="domain" description="N-acetyltransferase" evidence="4">
    <location>
        <begin position="9"/>
        <end position="156"/>
    </location>
</feature>
<sequence>MPTEATSDLLLRPADRDDLAAVADLHLQVRTAAVPAMPPVVYDAAFVREYVESWDLSTHELWLGERDGSLLGYAMVHDDWLHSLYVAPAEQGSGIGSALLDLAKGLRPGGFCLWVFESNEPARAFYRHHGLVDLETTDGSGNPERAPEVRMAWPGEDPLAFLRGLVDDVDAQLGDLLARRVALTRAIQPYRTTSGRDRGREAEIAREMARRAPVLGPERLARIVDVIVTESLDAGRG</sequence>
<dbReference type="SUPFAM" id="SSF48600">
    <property type="entry name" value="Chorismate mutase II"/>
    <property type="match status" value="1"/>
</dbReference>
<dbReference type="AlphaFoldDB" id="A0A1A9GNC2"/>
<dbReference type="Proteomes" id="UP000077868">
    <property type="component" value="Chromosome"/>
</dbReference>
<proteinExistence type="predicted"/>
<dbReference type="OrthoDB" id="9805924at2"/>
<dbReference type="InterPro" id="IPR000182">
    <property type="entry name" value="GNAT_dom"/>
</dbReference>
<dbReference type="KEGG" id="ndk:I601_2744"/>
<evidence type="ECO:0000256" key="2">
    <source>
        <dbReference type="ARBA" id="ARBA00023315"/>
    </source>
</evidence>
<keyword evidence="2" id="KW-0012">Acyltransferase</keyword>
<dbReference type="STRING" id="1300347.I601_2744"/>
<dbReference type="Gene3D" id="3.40.630.30">
    <property type="match status" value="1"/>
</dbReference>
<dbReference type="InterPro" id="IPR036979">
    <property type="entry name" value="CM_dom_sf"/>
</dbReference>
<dbReference type="CDD" id="cd04301">
    <property type="entry name" value="NAT_SF"/>
    <property type="match status" value="1"/>
</dbReference>
<evidence type="ECO:0000259" key="3">
    <source>
        <dbReference type="PROSITE" id="PS51168"/>
    </source>
</evidence>
<dbReference type="RefSeq" id="WP_068110666.1">
    <property type="nucleotide sequence ID" value="NZ_CP015079.1"/>
</dbReference>
<gene>
    <name evidence="5" type="ORF">I601_2744</name>
</gene>
<dbReference type="Pfam" id="PF01817">
    <property type="entry name" value="CM_2"/>
    <property type="match status" value="1"/>
</dbReference>
<evidence type="ECO:0000259" key="4">
    <source>
        <dbReference type="PROSITE" id="PS51186"/>
    </source>
</evidence>
<keyword evidence="1 5" id="KW-0808">Transferase</keyword>
<dbReference type="PROSITE" id="PS51186">
    <property type="entry name" value="GNAT"/>
    <property type="match status" value="1"/>
</dbReference>
<dbReference type="SMART" id="SM00830">
    <property type="entry name" value="CM_2"/>
    <property type="match status" value="1"/>
</dbReference>
<dbReference type="InterPro" id="IPR036263">
    <property type="entry name" value="Chorismate_II_sf"/>
</dbReference>
<evidence type="ECO:0000313" key="5">
    <source>
        <dbReference type="EMBL" id="ANH39160.1"/>
    </source>
</evidence>
<dbReference type="Pfam" id="PF00583">
    <property type="entry name" value="Acetyltransf_1"/>
    <property type="match status" value="1"/>
</dbReference>
<dbReference type="InterPro" id="IPR002701">
    <property type="entry name" value="CM_II_prokaryot"/>
</dbReference>
<dbReference type="EMBL" id="CP015079">
    <property type="protein sequence ID" value="ANH39160.1"/>
    <property type="molecule type" value="Genomic_DNA"/>
</dbReference>
<dbReference type="GO" id="GO:0016747">
    <property type="term" value="F:acyltransferase activity, transferring groups other than amino-acyl groups"/>
    <property type="evidence" value="ECO:0007669"/>
    <property type="project" value="InterPro"/>
</dbReference>